<organism evidence="2">
    <name type="scientific">viral metagenome</name>
    <dbReference type="NCBI Taxonomy" id="1070528"/>
    <lineage>
        <taxon>unclassified sequences</taxon>
        <taxon>metagenomes</taxon>
        <taxon>organismal metagenomes</taxon>
    </lineage>
</organism>
<dbReference type="PROSITE" id="PS50969">
    <property type="entry name" value="FCP1"/>
    <property type="match status" value="1"/>
</dbReference>
<evidence type="ECO:0000313" key="2">
    <source>
        <dbReference type="EMBL" id="QHU07553.1"/>
    </source>
</evidence>
<dbReference type="SUPFAM" id="SSF56784">
    <property type="entry name" value="HAD-like"/>
    <property type="match status" value="1"/>
</dbReference>
<dbReference type="InterPro" id="IPR036412">
    <property type="entry name" value="HAD-like_sf"/>
</dbReference>
<evidence type="ECO:0000259" key="1">
    <source>
        <dbReference type="PROSITE" id="PS50969"/>
    </source>
</evidence>
<feature type="domain" description="FCP1 homology" evidence="1">
    <location>
        <begin position="1"/>
        <end position="197"/>
    </location>
</feature>
<sequence length="271" mass="32639">MNNKKIFILDLDGTIIGNCSYQADLYNLQNLQKKNSVKIINNNNMISSYKNNSKLIRPFFSYFYNKIKKYYPESYIFIYTASDASWAKKEIEYIEKGNNIKFNRPFFTRDDCILSSNGEYKKSISKIIPKINKIIKDKNFNYKDNIIIIDNNNTFLDYNSNFLLCKTYDYVLFFDMWDCINLDYYKYNDLNYFITNLINNNKIFKESINPNTSDKKLEQIYKWKYKKIKKINKVNNSASKDIFWKKITDLLISNNFTKFNRDTIYYLQKHI</sequence>
<dbReference type="InterPro" id="IPR004274">
    <property type="entry name" value="FCP1_dom"/>
</dbReference>
<dbReference type="EMBL" id="MN740684">
    <property type="protein sequence ID" value="QHU07553.1"/>
    <property type="molecule type" value="Genomic_DNA"/>
</dbReference>
<dbReference type="InterPro" id="IPR023214">
    <property type="entry name" value="HAD_sf"/>
</dbReference>
<dbReference type="AlphaFoldDB" id="A0A6C0JQ94"/>
<proteinExistence type="predicted"/>
<protein>
    <recommendedName>
        <fullName evidence="1">FCP1 homology domain-containing protein</fullName>
    </recommendedName>
</protein>
<name>A0A6C0JQ94_9ZZZZ</name>
<dbReference type="Gene3D" id="3.40.50.1000">
    <property type="entry name" value="HAD superfamily/HAD-like"/>
    <property type="match status" value="1"/>
</dbReference>
<reference evidence="2" key="1">
    <citation type="journal article" date="2020" name="Nature">
        <title>Giant virus diversity and host interactions through global metagenomics.</title>
        <authorList>
            <person name="Schulz F."/>
            <person name="Roux S."/>
            <person name="Paez-Espino D."/>
            <person name="Jungbluth S."/>
            <person name="Walsh D.A."/>
            <person name="Denef V.J."/>
            <person name="McMahon K.D."/>
            <person name="Konstantinidis K.T."/>
            <person name="Eloe-Fadrosh E.A."/>
            <person name="Kyrpides N.C."/>
            <person name="Woyke T."/>
        </authorList>
    </citation>
    <scope>NUCLEOTIDE SEQUENCE</scope>
    <source>
        <strain evidence="2">GVMAG-S-1040241-154</strain>
    </source>
</reference>
<accession>A0A6C0JQ94</accession>
<dbReference type="SMART" id="SM00577">
    <property type="entry name" value="CPDc"/>
    <property type="match status" value="1"/>
</dbReference>